<gene>
    <name evidence="2" type="ORF">FRF71_12865</name>
</gene>
<dbReference type="KEGG" id="ngf:FRF71_12865"/>
<evidence type="ECO:0000313" key="2">
    <source>
        <dbReference type="EMBL" id="QEA16946.1"/>
    </source>
</evidence>
<organism evidence="2 3">
    <name type="scientific">Novosphingobium ginsenosidimutans</name>
    <dbReference type="NCBI Taxonomy" id="1176536"/>
    <lineage>
        <taxon>Bacteria</taxon>
        <taxon>Pseudomonadati</taxon>
        <taxon>Pseudomonadota</taxon>
        <taxon>Alphaproteobacteria</taxon>
        <taxon>Sphingomonadales</taxon>
        <taxon>Sphingomonadaceae</taxon>
        <taxon>Novosphingobium</taxon>
    </lineage>
</organism>
<evidence type="ECO:0000256" key="1">
    <source>
        <dbReference type="SAM" id="Phobius"/>
    </source>
</evidence>
<dbReference type="EMBL" id="CP042345">
    <property type="protein sequence ID" value="QEA16946.1"/>
    <property type="molecule type" value="Genomic_DNA"/>
</dbReference>
<keyword evidence="1" id="KW-1133">Transmembrane helix</keyword>
<keyword evidence="1" id="KW-0472">Membrane</keyword>
<reference evidence="2 3" key="1">
    <citation type="journal article" date="2013" name="J. Microbiol. Biotechnol.">
        <title>Novosphingobium ginsenosidimutans sp. nov., with the ability to convert ginsenoside.</title>
        <authorList>
            <person name="Kim J.K."/>
            <person name="He D."/>
            <person name="Liu Q.M."/>
            <person name="Park H.Y."/>
            <person name="Jung M.S."/>
            <person name="Yoon M.H."/>
            <person name="Kim S.C."/>
            <person name="Im W.T."/>
        </authorList>
    </citation>
    <scope>NUCLEOTIDE SEQUENCE [LARGE SCALE GENOMIC DNA]</scope>
    <source>
        <strain evidence="2 3">FW-6</strain>
    </source>
</reference>
<feature type="transmembrane region" description="Helical" evidence="1">
    <location>
        <begin position="37"/>
        <end position="59"/>
    </location>
</feature>
<dbReference type="Proteomes" id="UP000321172">
    <property type="component" value="Chromosome"/>
</dbReference>
<keyword evidence="1" id="KW-0812">Transmembrane</keyword>
<proteinExistence type="predicted"/>
<evidence type="ECO:0000313" key="3">
    <source>
        <dbReference type="Proteomes" id="UP000321172"/>
    </source>
</evidence>
<dbReference type="RefSeq" id="WP_147091025.1">
    <property type="nucleotide sequence ID" value="NZ_BAABJD010000002.1"/>
</dbReference>
<dbReference type="AlphaFoldDB" id="A0A5B8S5T7"/>
<feature type="transmembrane region" description="Helical" evidence="1">
    <location>
        <begin position="12"/>
        <end position="31"/>
    </location>
</feature>
<protein>
    <submittedName>
        <fullName evidence="2">Uncharacterized protein</fullName>
    </submittedName>
</protein>
<dbReference type="OrthoDB" id="7510049at2"/>
<name>A0A5B8S5T7_9SPHN</name>
<sequence length="65" mass="7112">MKLSTFDMVRAWAALTGLVLAAVYFLVTILGHEPSQMVTMLVAGIGGFELFLVGQDYLLRGREHG</sequence>
<keyword evidence="3" id="KW-1185">Reference proteome</keyword>
<accession>A0A5B8S5T7</accession>